<dbReference type="OrthoDB" id="10499683at2759"/>
<name>A0A9N9J4K7_9GLOM</name>
<evidence type="ECO:0000313" key="2">
    <source>
        <dbReference type="Proteomes" id="UP000789405"/>
    </source>
</evidence>
<sequence>MNRERVFEFHKHFIQTTDSSDWNARLCWLKKVLLKLNETEHIHYEIKGSEIYDILPYIAPEFLEISWGESKLLTQSANIYRFGVIMTE</sequence>
<feature type="non-terminal residue" evidence="1">
    <location>
        <position position="88"/>
    </location>
</feature>
<reference evidence="1" key="1">
    <citation type="submission" date="2021-06" db="EMBL/GenBank/DDBJ databases">
        <authorList>
            <person name="Kallberg Y."/>
            <person name="Tangrot J."/>
            <person name="Rosling A."/>
        </authorList>
    </citation>
    <scope>NUCLEOTIDE SEQUENCE</scope>
    <source>
        <strain evidence="1">MA453B</strain>
    </source>
</reference>
<protein>
    <submittedName>
        <fullName evidence="1">7965_t:CDS:1</fullName>
    </submittedName>
</protein>
<comment type="caution">
    <text evidence="1">The sequence shown here is derived from an EMBL/GenBank/DDBJ whole genome shotgun (WGS) entry which is preliminary data.</text>
</comment>
<dbReference type="Proteomes" id="UP000789405">
    <property type="component" value="Unassembled WGS sequence"/>
</dbReference>
<proteinExistence type="predicted"/>
<accession>A0A9N9J4K7</accession>
<gene>
    <name evidence="1" type="ORF">DERYTH_LOCUS18147</name>
</gene>
<keyword evidence="2" id="KW-1185">Reference proteome</keyword>
<evidence type="ECO:0000313" key="1">
    <source>
        <dbReference type="EMBL" id="CAG8764857.1"/>
    </source>
</evidence>
<dbReference type="EMBL" id="CAJVPY010018011">
    <property type="protein sequence ID" value="CAG8764857.1"/>
    <property type="molecule type" value="Genomic_DNA"/>
</dbReference>
<dbReference type="AlphaFoldDB" id="A0A9N9J4K7"/>
<organism evidence="1 2">
    <name type="scientific">Dentiscutata erythropus</name>
    <dbReference type="NCBI Taxonomy" id="1348616"/>
    <lineage>
        <taxon>Eukaryota</taxon>
        <taxon>Fungi</taxon>
        <taxon>Fungi incertae sedis</taxon>
        <taxon>Mucoromycota</taxon>
        <taxon>Glomeromycotina</taxon>
        <taxon>Glomeromycetes</taxon>
        <taxon>Diversisporales</taxon>
        <taxon>Gigasporaceae</taxon>
        <taxon>Dentiscutata</taxon>
    </lineage>
</organism>